<reference evidence="2" key="1">
    <citation type="submission" date="2023-03" db="EMBL/GenBank/DDBJ databases">
        <title>Massive genome expansion in bonnet fungi (Mycena s.s.) driven by repeated elements and novel gene families across ecological guilds.</title>
        <authorList>
            <consortium name="Lawrence Berkeley National Laboratory"/>
            <person name="Harder C.B."/>
            <person name="Miyauchi S."/>
            <person name="Viragh M."/>
            <person name="Kuo A."/>
            <person name="Thoen E."/>
            <person name="Andreopoulos B."/>
            <person name="Lu D."/>
            <person name="Skrede I."/>
            <person name="Drula E."/>
            <person name="Henrissat B."/>
            <person name="Morin E."/>
            <person name="Kohler A."/>
            <person name="Barry K."/>
            <person name="LaButti K."/>
            <person name="Morin E."/>
            <person name="Salamov A."/>
            <person name="Lipzen A."/>
            <person name="Mereny Z."/>
            <person name="Hegedus B."/>
            <person name="Baldrian P."/>
            <person name="Stursova M."/>
            <person name="Weitz H."/>
            <person name="Taylor A."/>
            <person name="Grigoriev I.V."/>
            <person name="Nagy L.G."/>
            <person name="Martin F."/>
            <person name="Kauserud H."/>
        </authorList>
    </citation>
    <scope>NUCLEOTIDE SEQUENCE</scope>
    <source>
        <strain evidence="2">CBHHK200</strain>
    </source>
</reference>
<evidence type="ECO:0000313" key="3">
    <source>
        <dbReference type="Proteomes" id="UP001218188"/>
    </source>
</evidence>
<keyword evidence="3" id="KW-1185">Reference proteome</keyword>
<evidence type="ECO:0000256" key="1">
    <source>
        <dbReference type="SAM" id="MobiDB-lite"/>
    </source>
</evidence>
<name>A0AAD6SRH5_9AGAR</name>
<dbReference type="EMBL" id="JARJCM010000073">
    <property type="protein sequence ID" value="KAJ7032399.1"/>
    <property type="molecule type" value="Genomic_DNA"/>
</dbReference>
<feature type="compositionally biased region" description="Low complexity" evidence="1">
    <location>
        <begin position="17"/>
        <end position="28"/>
    </location>
</feature>
<dbReference type="AlphaFoldDB" id="A0AAD6SRH5"/>
<dbReference type="Proteomes" id="UP001218188">
    <property type="component" value="Unassembled WGS sequence"/>
</dbReference>
<proteinExistence type="predicted"/>
<sequence>MPKDQQPRRSYKTSRPSASGSVQGSRSSTALDHGHVSCSVPFYPGNRYGGLVSHKGHENKRYYLVRHPTNPAVFTQADQRKALTRRLDPEAKVQSYRGLREVSNAVYNFCLATHKHDVTSAQREASLTEPLRPLDQLLAWKSTPRDGALECERRVRAAADGPKEPPKEPSPVRAVHKAAVLAVASSNEQCSTTSINDESWYVLSDGCVFRDATQAEVAIACTPAIKWLSVDSLESAAAWLLSEGLPKVFFMTSDRWGCLAPTAAEKHMAKHPNVRLRIVASLVEGGRWVKSLGGAV</sequence>
<evidence type="ECO:0000313" key="2">
    <source>
        <dbReference type="EMBL" id="KAJ7032399.1"/>
    </source>
</evidence>
<accession>A0AAD6SRH5</accession>
<feature type="region of interest" description="Disordered" evidence="1">
    <location>
        <begin position="1"/>
        <end position="32"/>
    </location>
</feature>
<protein>
    <submittedName>
        <fullName evidence="2">Uncharacterized protein</fullName>
    </submittedName>
</protein>
<organism evidence="2 3">
    <name type="scientific">Mycena alexandri</name>
    <dbReference type="NCBI Taxonomy" id="1745969"/>
    <lineage>
        <taxon>Eukaryota</taxon>
        <taxon>Fungi</taxon>
        <taxon>Dikarya</taxon>
        <taxon>Basidiomycota</taxon>
        <taxon>Agaricomycotina</taxon>
        <taxon>Agaricomycetes</taxon>
        <taxon>Agaricomycetidae</taxon>
        <taxon>Agaricales</taxon>
        <taxon>Marasmiineae</taxon>
        <taxon>Mycenaceae</taxon>
        <taxon>Mycena</taxon>
    </lineage>
</organism>
<comment type="caution">
    <text evidence="2">The sequence shown here is derived from an EMBL/GenBank/DDBJ whole genome shotgun (WGS) entry which is preliminary data.</text>
</comment>
<gene>
    <name evidence="2" type="ORF">C8F04DRAFT_1261940</name>
</gene>